<dbReference type="Pfam" id="PF20073">
    <property type="entry name" value="DUF6469"/>
    <property type="match status" value="1"/>
</dbReference>
<dbReference type="EMBL" id="JBFOLJ010000069">
    <property type="protein sequence ID" value="KAL2456363.1"/>
    <property type="molecule type" value="Genomic_DNA"/>
</dbReference>
<dbReference type="InterPro" id="IPR045529">
    <property type="entry name" value="DUF6469"/>
</dbReference>
<dbReference type="InterPro" id="IPR041679">
    <property type="entry name" value="DNA2/NAM7-like_C"/>
</dbReference>
<evidence type="ECO:0000256" key="1">
    <source>
        <dbReference type="ARBA" id="ARBA00022741"/>
    </source>
</evidence>
<feature type="region of interest" description="Disordered" evidence="5">
    <location>
        <begin position="470"/>
        <end position="502"/>
    </location>
</feature>
<feature type="compositionally biased region" description="Basic and acidic residues" evidence="5">
    <location>
        <begin position="422"/>
        <end position="444"/>
    </location>
</feature>
<accession>A0ABD1NXM0</accession>
<keyword evidence="1" id="KW-0547">Nucleotide-binding</keyword>
<dbReference type="GO" id="GO:0016787">
    <property type="term" value="F:hydrolase activity"/>
    <property type="evidence" value="ECO:0007669"/>
    <property type="project" value="UniProtKB-KW"/>
</dbReference>
<dbReference type="FunFam" id="3.40.50.300:FF:000326">
    <property type="entry name" value="P-loop containing nucleoside triphosphate hydrolase"/>
    <property type="match status" value="1"/>
</dbReference>
<sequence>MMGTVDKKKKEVKGQGLIDLVFSWSLADVMNNVLYKNKVEQIPKTFSSAEHYFRSFIDPLVEETHADLRSKFTTLYYAPVCEIFDVRQHKDFRLPNNFIYNITLRRLSDSEKDEAYEPEVGDLIAFTDVKPKRIDDLNRPKRPYTIAVVQGMKGEGSFKIPVISSKPIVFEKEDGGKRDKLFAVHLTNLTTNIRIWQALHPNLTGDNMKIINSVVKFDPTVEEKCTLCSAEQNMSSHVSSLRESIGTFGMDGSQEAAILNCIITRECHHRNDVKLIWGPPGTGKTKTISSLLFALLRKKGSRTLTCAPTNVAVIGVVKKLLSLLSGKLLYDTYGLGDVVLFGNGERMKIDDHEDLCDVFLDYRVSVLYRCFAPFSGWSSSIVRLIGLLEDPEAEYQQYLLKEKENQRKDDDSDAGDDDDNEEQRNKTENEWFREGKGSGSKETEAEVDNGMMKDTLKKKYMKEIFRTLRENKKKRSKQREPLPRRSQLKSDERKDKNKKKKEKESDKGVILWTFEEFMTKKFDSLRMSIVLCTEGLYTHLPTSFLKLEVVKNMVRVLDLLQTLKTSIHNVHVSNEDLRQALIGKGVTGRTMKSKLCKTRVECLEVLKFLRDEFSVPQFTEYYQIKEFCLQSACLIFCTASSSAKLQSGDMTPFELLIIDEAAQLKECESTIPLQLPGLRHAILVGDEKQLPAMVQSKICENADFGRSLFERLVILGHRKQLLGVQYRMLPSISLFPNKEFYCKQIKDGSNVREKAYGRRFLKGNIFGSYSFIDVTSGKEQFDDRHSRKNMVEVSVIAEIVSKLYKESLASKQKVRVGCLSPYNAQVFAIQQKLGKTYSTDANQEFSVNVRSVDGFQGGEEDVIIISTVRCNGNGSVGFLSNCQRTNVALTRARYCLWILGNSATLLNSGSVWKKLVLDSKNRGCFYNAFEDKNMGQAITSALIELGQLNLLFDMNSPLFQKAKWKVCFSDEFTKSMSKIPDTDICKEVLSLLEKLSTGWRLLHKHEILGNLDGPSSQFLELYDVKEPFKLIWSIDILRENSNEIQVIKIWDILPSSQIFTLVEKLDSIFGNCKVNYMNRCMCKCTEGNTILPMTWPVNTNALSSNDPMHKLASQLAGVSLQDEPGTSKKQYWKRREVHKKGKK</sequence>
<dbReference type="CDD" id="cd18808">
    <property type="entry name" value="SF1_C_Upf1"/>
    <property type="match status" value="1"/>
</dbReference>
<keyword evidence="10" id="KW-1185">Reference proteome</keyword>
<dbReference type="GO" id="GO:0005694">
    <property type="term" value="C:chromosome"/>
    <property type="evidence" value="ECO:0007669"/>
    <property type="project" value="UniProtKB-ARBA"/>
</dbReference>
<dbReference type="InterPro" id="IPR045055">
    <property type="entry name" value="DNA2/NAM7-like"/>
</dbReference>
<protein>
    <submittedName>
        <fullName evidence="9">P-loop containing nucleoside triphosphate hydrolase superfamily protein</fullName>
    </submittedName>
</protein>
<dbReference type="Proteomes" id="UP001604277">
    <property type="component" value="Unassembled WGS sequence"/>
</dbReference>
<feature type="region of interest" description="Disordered" evidence="5">
    <location>
        <begin position="1122"/>
        <end position="1143"/>
    </location>
</feature>
<dbReference type="PANTHER" id="PTHR10887:SF522">
    <property type="entry name" value="P-LOOP CONTAINING NUCLEOSIDE TRIPHOSPHATE HYDROLASES SUPERFAMILY PROTEIN"/>
    <property type="match status" value="1"/>
</dbReference>
<evidence type="ECO:0000259" key="6">
    <source>
        <dbReference type="Pfam" id="PF13086"/>
    </source>
</evidence>
<feature type="compositionally biased region" description="Basic and acidic residues" evidence="5">
    <location>
        <begin position="478"/>
        <end position="495"/>
    </location>
</feature>
<dbReference type="InterPro" id="IPR041677">
    <property type="entry name" value="DNA2/NAM7_AAA_11"/>
</dbReference>
<evidence type="ECO:0000256" key="5">
    <source>
        <dbReference type="SAM" id="MobiDB-lite"/>
    </source>
</evidence>
<dbReference type="AlphaFoldDB" id="A0ABD1NXM0"/>
<evidence type="ECO:0000259" key="8">
    <source>
        <dbReference type="Pfam" id="PF20073"/>
    </source>
</evidence>
<feature type="domain" description="DUF6469" evidence="8">
    <location>
        <begin position="105"/>
        <end position="200"/>
    </location>
</feature>
<dbReference type="Pfam" id="PF13087">
    <property type="entry name" value="AAA_12"/>
    <property type="match status" value="1"/>
</dbReference>
<evidence type="ECO:0000256" key="3">
    <source>
        <dbReference type="ARBA" id="ARBA00022806"/>
    </source>
</evidence>
<feature type="compositionally biased region" description="Basic and acidic residues" evidence="5">
    <location>
        <begin position="401"/>
        <end position="410"/>
    </location>
</feature>
<evidence type="ECO:0000313" key="10">
    <source>
        <dbReference type="Proteomes" id="UP001604277"/>
    </source>
</evidence>
<dbReference type="Pfam" id="PF13086">
    <property type="entry name" value="AAA_11"/>
    <property type="match status" value="2"/>
</dbReference>
<reference evidence="10" key="1">
    <citation type="submission" date="2024-07" db="EMBL/GenBank/DDBJ databases">
        <title>Two chromosome-level genome assemblies of Korean endemic species Abeliophyllum distichum and Forsythia ovata (Oleaceae).</title>
        <authorList>
            <person name="Jang H."/>
        </authorList>
    </citation>
    <scope>NUCLEOTIDE SEQUENCE [LARGE SCALE GENOMIC DNA]</scope>
</reference>
<dbReference type="Gene3D" id="3.40.50.300">
    <property type="entry name" value="P-loop containing nucleotide triphosphate hydrolases"/>
    <property type="match status" value="2"/>
</dbReference>
<evidence type="ECO:0000256" key="2">
    <source>
        <dbReference type="ARBA" id="ARBA00022801"/>
    </source>
</evidence>
<evidence type="ECO:0000313" key="9">
    <source>
        <dbReference type="EMBL" id="KAL2456363.1"/>
    </source>
</evidence>
<dbReference type="InterPro" id="IPR027417">
    <property type="entry name" value="P-loop_NTPase"/>
</dbReference>
<dbReference type="GO" id="GO:0005524">
    <property type="term" value="F:ATP binding"/>
    <property type="evidence" value="ECO:0007669"/>
    <property type="project" value="UniProtKB-KW"/>
</dbReference>
<comment type="caution">
    <text evidence="9">The sequence shown here is derived from an EMBL/GenBank/DDBJ whole genome shotgun (WGS) entry which is preliminary data.</text>
</comment>
<evidence type="ECO:0000259" key="7">
    <source>
        <dbReference type="Pfam" id="PF13087"/>
    </source>
</evidence>
<organism evidence="9 10">
    <name type="scientific">Forsythia ovata</name>
    <dbReference type="NCBI Taxonomy" id="205694"/>
    <lineage>
        <taxon>Eukaryota</taxon>
        <taxon>Viridiplantae</taxon>
        <taxon>Streptophyta</taxon>
        <taxon>Embryophyta</taxon>
        <taxon>Tracheophyta</taxon>
        <taxon>Spermatophyta</taxon>
        <taxon>Magnoliopsida</taxon>
        <taxon>eudicotyledons</taxon>
        <taxon>Gunneridae</taxon>
        <taxon>Pentapetalae</taxon>
        <taxon>asterids</taxon>
        <taxon>lamiids</taxon>
        <taxon>Lamiales</taxon>
        <taxon>Oleaceae</taxon>
        <taxon>Forsythieae</taxon>
        <taxon>Forsythia</taxon>
    </lineage>
</organism>
<dbReference type="InterPro" id="IPR047187">
    <property type="entry name" value="SF1_C_Upf1"/>
</dbReference>
<evidence type="ECO:0000256" key="4">
    <source>
        <dbReference type="ARBA" id="ARBA00022840"/>
    </source>
</evidence>
<keyword evidence="4" id="KW-0067">ATP-binding</keyword>
<dbReference type="GO" id="GO:0004386">
    <property type="term" value="F:helicase activity"/>
    <property type="evidence" value="ECO:0007669"/>
    <property type="project" value="UniProtKB-KW"/>
</dbReference>
<feature type="domain" description="DNA2/NAM7 helicase-like C-terminal" evidence="7">
    <location>
        <begin position="705"/>
        <end position="902"/>
    </location>
</feature>
<proteinExistence type="predicted"/>
<dbReference type="SUPFAM" id="SSF52540">
    <property type="entry name" value="P-loop containing nucleoside triphosphate hydrolases"/>
    <property type="match status" value="1"/>
</dbReference>
<feature type="compositionally biased region" description="Acidic residues" evidence="5">
    <location>
        <begin position="411"/>
        <end position="421"/>
    </location>
</feature>
<feature type="compositionally biased region" description="Basic residues" evidence="5">
    <location>
        <begin position="1130"/>
        <end position="1143"/>
    </location>
</feature>
<keyword evidence="3" id="KW-0347">Helicase</keyword>
<feature type="domain" description="DNA2/NAM7 helicase helicase" evidence="6">
    <location>
        <begin position="251"/>
        <end position="525"/>
    </location>
</feature>
<name>A0ABD1NXM0_9LAMI</name>
<gene>
    <name evidence="9" type="ORF">Fot_56920</name>
</gene>
<feature type="domain" description="DNA2/NAM7 helicase helicase" evidence="6">
    <location>
        <begin position="621"/>
        <end position="697"/>
    </location>
</feature>
<dbReference type="PANTHER" id="PTHR10887">
    <property type="entry name" value="DNA2/NAM7 HELICASE FAMILY"/>
    <property type="match status" value="1"/>
</dbReference>
<keyword evidence="2 9" id="KW-0378">Hydrolase</keyword>
<feature type="region of interest" description="Disordered" evidence="5">
    <location>
        <begin position="401"/>
        <end position="452"/>
    </location>
</feature>